<comment type="caution">
    <text evidence="2">The sequence shown here is derived from an EMBL/GenBank/DDBJ whole genome shotgun (WGS) entry which is preliminary data.</text>
</comment>
<name>A0A6C1C1U7_9ACTN</name>
<dbReference type="EMBL" id="RCIY01000046">
    <property type="protein sequence ID" value="TGG84773.1"/>
    <property type="molecule type" value="Genomic_DNA"/>
</dbReference>
<organism evidence="2 3">
    <name type="scientific">Streptomyces albus</name>
    <dbReference type="NCBI Taxonomy" id="1888"/>
    <lineage>
        <taxon>Bacteria</taxon>
        <taxon>Bacillati</taxon>
        <taxon>Actinomycetota</taxon>
        <taxon>Actinomycetes</taxon>
        <taxon>Kitasatosporales</taxon>
        <taxon>Streptomycetaceae</taxon>
        <taxon>Streptomyces</taxon>
    </lineage>
</organism>
<evidence type="ECO:0000256" key="1">
    <source>
        <dbReference type="SAM" id="MobiDB-lite"/>
    </source>
</evidence>
<dbReference type="AlphaFoldDB" id="A0A6C1C1U7"/>
<evidence type="ECO:0000313" key="2">
    <source>
        <dbReference type="EMBL" id="TGG84773.1"/>
    </source>
</evidence>
<sequence>MEPKDSASGSGPPGDGARQDGLERALHAARALVLADLEASDVARADIVSLVEESVTHRRWWVGQWPEGVAFVQGLVAQDVQDALLERYGRWPVCPVCVGSDLHALEVEPELGEDPHWVCGKTSTVVARVGYLGSKL</sequence>
<dbReference type="GeneID" id="75182911"/>
<dbReference type="RefSeq" id="WP_016472390.1">
    <property type="nucleotide sequence ID" value="NZ_BBQG01000023.1"/>
</dbReference>
<accession>A0A6C1C1U7</accession>
<protein>
    <submittedName>
        <fullName evidence="2">Uncharacterized protein</fullName>
    </submittedName>
</protein>
<dbReference type="Proteomes" id="UP000298111">
    <property type="component" value="Unassembled WGS sequence"/>
</dbReference>
<reference evidence="2 3" key="1">
    <citation type="submission" date="2018-10" db="EMBL/GenBank/DDBJ databases">
        <title>Isolation of pseudouridimycin from Streptomyces albus DSM 40763.</title>
        <authorList>
            <person name="Rosenqvist P."/>
            <person name="Metsae-Ketelae M."/>
            <person name="Virta P."/>
        </authorList>
    </citation>
    <scope>NUCLEOTIDE SEQUENCE [LARGE SCALE GENOMIC DNA]</scope>
    <source>
        <strain evidence="2 3">DSM 40763</strain>
    </source>
</reference>
<proteinExistence type="predicted"/>
<gene>
    <name evidence="2" type="ORF">D8771_13210</name>
</gene>
<feature type="region of interest" description="Disordered" evidence="1">
    <location>
        <begin position="1"/>
        <end position="20"/>
    </location>
</feature>
<evidence type="ECO:0000313" key="3">
    <source>
        <dbReference type="Proteomes" id="UP000298111"/>
    </source>
</evidence>
<feature type="compositionally biased region" description="Low complexity" evidence="1">
    <location>
        <begin position="1"/>
        <end position="10"/>
    </location>
</feature>